<proteinExistence type="predicted"/>
<feature type="transmembrane region" description="Helical" evidence="1">
    <location>
        <begin position="161"/>
        <end position="178"/>
    </location>
</feature>
<protein>
    <submittedName>
        <fullName evidence="2">Uncharacterized protein</fullName>
    </submittedName>
</protein>
<evidence type="ECO:0000313" key="3">
    <source>
        <dbReference type="Proteomes" id="UP000832011"/>
    </source>
</evidence>
<keyword evidence="1" id="KW-0472">Membrane</keyword>
<keyword evidence="3" id="KW-1185">Reference proteome</keyword>
<dbReference type="Proteomes" id="UP000832011">
    <property type="component" value="Chromosome"/>
</dbReference>
<organism evidence="2 3">
    <name type="scientific">Vitreoscilla massiliensis</name>
    <dbReference type="NCBI Taxonomy" id="1689272"/>
    <lineage>
        <taxon>Bacteria</taxon>
        <taxon>Pseudomonadati</taxon>
        <taxon>Pseudomonadota</taxon>
        <taxon>Betaproteobacteria</taxon>
        <taxon>Neisseriales</taxon>
        <taxon>Neisseriaceae</taxon>
        <taxon>Vitreoscilla</taxon>
    </lineage>
</organism>
<keyword evidence="1" id="KW-0812">Transmembrane</keyword>
<keyword evidence="1" id="KW-1133">Transmembrane helix</keyword>
<accession>A0ABY4DYI2</accession>
<name>A0ABY4DYI2_9NEIS</name>
<evidence type="ECO:0000256" key="1">
    <source>
        <dbReference type="SAM" id="Phobius"/>
    </source>
</evidence>
<evidence type="ECO:0000313" key="2">
    <source>
        <dbReference type="EMBL" id="UOO88039.1"/>
    </source>
</evidence>
<sequence length="334" mass="38745">MRVPTTVSWNIPVWVLFLGSAVVWYVSALSQHIPVLGQYWLGWQYRFEPWQWVAAVCVVWALVVLALLQDVRKYQKLGQILAVVLIGFYVQKGYVEDREFRKLLGLGLILLWFVLRYGLTNGMYMLEMALLAQRPSRQTDFPARTVEIYDDYAYKVAESTLWILLWLNVAIMGVYFLNPWQPQWRSVALVVVGLLGLLHTVLGRWRWLRMLAAARTQGRAYLTLQQEGLAWQWTQMMWTKSRYLPGAELRCQQHQDGLAWRDVTAIFSARSKEDSPKQPPPLVQVHSDVTDEQGQAVCLALPYERTRYGQEDLLQLLQKTQAVALSFKPVTEQR</sequence>
<reference evidence="2 3" key="1">
    <citation type="journal article" date="2022" name="Res Sq">
        <title>Evolution of multicellular longitudinally dividing oral cavity symbionts (Neisseriaceae).</title>
        <authorList>
            <person name="Nyongesa S."/>
            <person name="Weber P."/>
            <person name="Bernet E."/>
            <person name="Pullido F."/>
            <person name="Nieckarz M."/>
            <person name="Delaby M."/>
            <person name="Nieves C."/>
            <person name="Viehboeck T."/>
            <person name="Krause N."/>
            <person name="Rivera-Millot A."/>
            <person name="Nakamura A."/>
            <person name="Vischer N."/>
            <person name="VanNieuwenhze M."/>
            <person name="Brun Y."/>
            <person name="Cava F."/>
            <person name="Bulgheresi S."/>
            <person name="Veyrier F."/>
        </authorList>
    </citation>
    <scope>NUCLEOTIDE SEQUENCE [LARGE SCALE GENOMIC DNA]</scope>
    <source>
        <strain evidence="2 3">SN4</strain>
    </source>
</reference>
<feature type="transmembrane region" description="Helical" evidence="1">
    <location>
        <begin position="12"/>
        <end position="30"/>
    </location>
</feature>
<gene>
    <name evidence="2" type="ORF">LVJ82_11115</name>
</gene>
<dbReference type="RefSeq" id="WP_058356527.1">
    <property type="nucleotide sequence ID" value="NZ_CABKVG010000009.1"/>
</dbReference>
<dbReference type="EMBL" id="CP091511">
    <property type="protein sequence ID" value="UOO88039.1"/>
    <property type="molecule type" value="Genomic_DNA"/>
</dbReference>
<feature type="transmembrane region" description="Helical" evidence="1">
    <location>
        <begin position="184"/>
        <end position="202"/>
    </location>
</feature>
<feature type="transmembrane region" description="Helical" evidence="1">
    <location>
        <begin position="50"/>
        <end position="68"/>
    </location>
</feature>
<feature type="transmembrane region" description="Helical" evidence="1">
    <location>
        <begin position="100"/>
        <end position="119"/>
    </location>
</feature>